<dbReference type="AlphaFoldDB" id="A0A343C453"/>
<dbReference type="GO" id="GO:0031966">
    <property type="term" value="C:mitochondrial membrane"/>
    <property type="evidence" value="ECO:0007669"/>
    <property type="project" value="UniProtKB-SubCell"/>
</dbReference>
<proteinExistence type="inferred from homology"/>
<keyword evidence="10 12" id="KW-0496">Mitochondrion</keyword>
<name>A0A343C453_9CUCU</name>
<sequence>MPQMAPLNWTLMYLFYIFLFVSLLVKVYFLFAYTPKIKIMQTSHKPAHWKW</sequence>
<feature type="transmembrane region" description="Helical" evidence="13">
    <location>
        <begin position="12"/>
        <end position="33"/>
    </location>
</feature>
<evidence type="ECO:0000256" key="11">
    <source>
        <dbReference type="ARBA" id="ARBA00023136"/>
    </source>
</evidence>
<dbReference type="Pfam" id="PF00895">
    <property type="entry name" value="ATP-synt_8"/>
    <property type="match status" value="1"/>
</dbReference>
<dbReference type="GO" id="GO:0015986">
    <property type="term" value="P:proton motive force-driven ATP synthesis"/>
    <property type="evidence" value="ECO:0007669"/>
    <property type="project" value="InterPro"/>
</dbReference>
<evidence type="ECO:0000256" key="6">
    <source>
        <dbReference type="ARBA" id="ARBA00022692"/>
    </source>
</evidence>
<keyword evidence="7 12" id="KW-0375">Hydrogen ion transport</keyword>
<comment type="subcellular location">
    <subcellularLocation>
        <location evidence="1 12">Mitochondrion membrane</location>
        <topology evidence="1 12">Single-pass membrane protein</topology>
    </subcellularLocation>
</comment>
<evidence type="ECO:0000256" key="3">
    <source>
        <dbReference type="ARBA" id="ARBA00011291"/>
    </source>
</evidence>
<protein>
    <recommendedName>
        <fullName evidence="12">ATP synthase complex subunit 8</fullName>
    </recommendedName>
</protein>
<dbReference type="GO" id="GO:0015078">
    <property type="term" value="F:proton transmembrane transporter activity"/>
    <property type="evidence" value="ECO:0007669"/>
    <property type="project" value="InterPro"/>
</dbReference>
<keyword evidence="9 12" id="KW-0406">Ion transport</keyword>
<gene>
    <name evidence="14" type="primary">atp8</name>
</gene>
<reference evidence="14" key="1">
    <citation type="submission" date="2016-04" db="EMBL/GenBank/DDBJ databases">
        <title>Mitochondria of beetle species.</title>
        <authorList>
            <person name="Hunter A."/>
            <person name="Moriniere J."/>
            <person name="Tang P."/>
            <person name="Linard B."/>
            <person name="Crampton-Platt A."/>
            <person name="Vogler A.P."/>
        </authorList>
    </citation>
    <scope>NUCLEOTIDE SEQUENCE</scope>
</reference>
<evidence type="ECO:0000313" key="14">
    <source>
        <dbReference type="EMBL" id="ARH54796.1"/>
    </source>
</evidence>
<evidence type="ECO:0000256" key="12">
    <source>
        <dbReference type="RuleBase" id="RU003661"/>
    </source>
</evidence>
<dbReference type="EMBL" id="KX087365">
    <property type="protein sequence ID" value="ARH54796.1"/>
    <property type="molecule type" value="Genomic_DNA"/>
</dbReference>
<accession>A0A343C453</accession>
<evidence type="ECO:0000256" key="10">
    <source>
        <dbReference type="ARBA" id="ARBA00023128"/>
    </source>
</evidence>
<evidence type="ECO:0000256" key="13">
    <source>
        <dbReference type="SAM" id="Phobius"/>
    </source>
</evidence>
<dbReference type="GO" id="GO:0045259">
    <property type="term" value="C:proton-transporting ATP synthase complex"/>
    <property type="evidence" value="ECO:0007669"/>
    <property type="project" value="UniProtKB-KW"/>
</dbReference>
<geneLocation type="mitochondrion" evidence="14"/>
<keyword evidence="5 12" id="KW-0138">CF(0)</keyword>
<evidence type="ECO:0000256" key="1">
    <source>
        <dbReference type="ARBA" id="ARBA00004304"/>
    </source>
</evidence>
<evidence type="ECO:0000256" key="7">
    <source>
        <dbReference type="ARBA" id="ARBA00022781"/>
    </source>
</evidence>
<evidence type="ECO:0000256" key="4">
    <source>
        <dbReference type="ARBA" id="ARBA00022448"/>
    </source>
</evidence>
<evidence type="ECO:0000256" key="2">
    <source>
        <dbReference type="ARBA" id="ARBA00008892"/>
    </source>
</evidence>
<keyword evidence="8 13" id="KW-1133">Transmembrane helix</keyword>
<keyword evidence="11 13" id="KW-0472">Membrane</keyword>
<comment type="subunit">
    <text evidence="3">F-type ATPases have 2 components, CF(1) - the catalytic core - and CF(0) - the membrane proton channel.</text>
</comment>
<comment type="similarity">
    <text evidence="2 12">Belongs to the ATPase protein 8 family.</text>
</comment>
<keyword evidence="6 12" id="KW-0812">Transmembrane</keyword>
<organism evidence="14">
    <name type="scientific">Trigonopterus sp. AH-2016</name>
    <dbReference type="NCBI Taxonomy" id="1903843"/>
    <lineage>
        <taxon>Eukaryota</taxon>
        <taxon>Metazoa</taxon>
        <taxon>Ecdysozoa</taxon>
        <taxon>Arthropoda</taxon>
        <taxon>Hexapoda</taxon>
        <taxon>Insecta</taxon>
        <taxon>Pterygota</taxon>
        <taxon>Neoptera</taxon>
        <taxon>Endopterygota</taxon>
        <taxon>Coleoptera</taxon>
        <taxon>Polyphaga</taxon>
        <taxon>Cucujiformia</taxon>
        <taxon>Curculionidae</taxon>
        <taxon>Cryptorhynchinae</taxon>
        <taxon>Trigonopterus</taxon>
    </lineage>
</organism>
<evidence type="ECO:0000256" key="9">
    <source>
        <dbReference type="ARBA" id="ARBA00023065"/>
    </source>
</evidence>
<dbReference type="InterPro" id="IPR001421">
    <property type="entry name" value="ATP8_metazoa"/>
</dbReference>
<evidence type="ECO:0000256" key="8">
    <source>
        <dbReference type="ARBA" id="ARBA00022989"/>
    </source>
</evidence>
<keyword evidence="4 12" id="KW-0813">Transport</keyword>
<evidence type="ECO:0000256" key="5">
    <source>
        <dbReference type="ARBA" id="ARBA00022547"/>
    </source>
</evidence>